<proteinExistence type="predicted"/>
<dbReference type="KEGG" id="bgw:VE98_C0001G0072"/>
<dbReference type="EMBL" id="CP011216">
    <property type="protein sequence ID" value="AKM84529.1"/>
    <property type="molecule type" value="Genomic_DNA"/>
</dbReference>
<dbReference type="Proteomes" id="UP000035659">
    <property type="component" value="Chromosome"/>
</dbReference>
<evidence type="ECO:0000313" key="1">
    <source>
        <dbReference type="EMBL" id="AKM84529.1"/>
    </source>
</evidence>
<accession>A0A0G4B9F4</accession>
<evidence type="ECO:0000313" key="2">
    <source>
        <dbReference type="Proteomes" id="UP000035659"/>
    </source>
</evidence>
<gene>
    <name evidence="1" type="ORF">VE98_C0001G0072</name>
</gene>
<protein>
    <submittedName>
        <fullName evidence="1">Uncharacterized protein</fullName>
    </submittedName>
</protein>
<name>A0A0G4B9F4_UNCK3</name>
<dbReference type="AlphaFoldDB" id="A0A0G4B9F4"/>
<reference evidence="1 2" key="1">
    <citation type="journal article" date="2015" name="Nature">
        <title>rRNA introns, odd ribosomes, and small enigmatic genomes across a large radiation of phyla.</title>
        <authorList>
            <person name="Brown C.T."/>
            <person name="Hug L.A."/>
            <person name="Thomas B.C."/>
            <person name="Sharon I."/>
            <person name="Castelle C.J."/>
            <person name="Singh A."/>
            <person name="Wilkins M.J."/>
            <person name="Williams K.H."/>
            <person name="Banfield J.F."/>
        </authorList>
    </citation>
    <scope>NUCLEOTIDE SEQUENCE [LARGE SCALE GENOMIC DNA]</scope>
</reference>
<sequence>MQKSPKIIDFSGMQFDVNRRPGWRLRRRAWALKSRNYVAHNVRTIFQNLFGV</sequence>
<dbReference type="STRING" id="1620412.VE98_C0001G0072"/>
<organism evidence="1 2">
    <name type="scientific">candidate division Kazan bacterium GW2011_GWA1_50_15</name>
    <dbReference type="NCBI Taxonomy" id="1620412"/>
    <lineage>
        <taxon>Bacteria</taxon>
        <taxon>Bacteria division Kazan-3B-28</taxon>
    </lineage>
</organism>